<dbReference type="InterPro" id="IPR002885">
    <property type="entry name" value="PPR_rpt"/>
</dbReference>
<organism evidence="4">
    <name type="scientific">Manihot esculenta</name>
    <name type="common">Cassava</name>
    <name type="synonym">Jatropha manihot</name>
    <dbReference type="NCBI Taxonomy" id="3983"/>
    <lineage>
        <taxon>Eukaryota</taxon>
        <taxon>Viridiplantae</taxon>
        <taxon>Streptophyta</taxon>
        <taxon>Embryophyta</taxon>
        <taxon>Tracheophyta</taxon>
        <taxon>Spermatophyta</taxon>
        <taxon>Magnoliopsida</taxon>
        <taxon>eudicotyledons</taxon>
        <taxon>Gunneridae</taxon>
        <taxon>Pentapetalae</taxon>
        <taxon>rosids</taxon>
        <taxon>fabids</taxon>
        <taxon>Malpighiales</taxon>
        <taxon>Euphorbiaceae</taxon>
        <taxon>Crotonoideae</taxon>
        <taxon>Manihoteae</taxon>
        <taxon>Manihot</taxon>
    </lineage>
</organism>
<keyword evidence="2" id="KW-0677">Repeat</keyword>
<evidence type="ECO:0000256" key="2">
    <source>
        <dbReference type="ARBA" id="ARBA00022737"/>
    </source>
</evidence>
<dbReference type="InterPro" id="IPR050667">
    <property type="entry name" value="PPR-containing_protein"/>
</dbReference>
<dbReference type="Pfam" id="PF13041">
    <property type="entry name" value="PPR_2"/>
    <property type="match status" value="4"/>
</dbReference>
<dbReference type="PANTHER" id="PTHR47939:SF13">
    <property type="entry name" value="OS03G0201400 PROTEIN"/>
    <property type="match status" value="1"/>
</dbReference>
<dbReference type="EMBL" id="KV450437">
    <property type="protein sequence ID" value="OAY22377.1"/>
    <property type="molecule type" value="Genomic_DNA"/>
</dbReference>
<feature type="repeat" description="PPR" evidence="3">
    <location>
        <begin position="290"/>
        <end position="324"/>
    </location>
</feature>
<sequence length="420" mass="47785">MMMKMPWRRKSRSFHLQLQGAIGTIQSPFLFLFTNYFHSSTSTLEDARFLTNNFKSASFTHLDDAIASFNHVIHMNPLPSRVHFNRFLSALAKMKQYHFLVFAFQTISDHFREALALLKEMVGRNISPNVFTFNILIDTLCKKGLVSNAENIIKIMIQRGVSLMDGYCLCNHMDKAKKLFDLMVTNEIANIFSYTILINGYCKYKMIDDAKDIFVEMSHKGLVPDVVTYSTLIEGRPQTAQELFKDMCSHGQQPNIVTFSIMINGLCSQGNLDDALTLLKKMEESQLKPNLVTYCILINGMCKAGKINDAKELFSSLFENGLMDEAYKVFKDMEKVGCLPNNCCYNIIIQGFLKHEDLPKASELINKMVDKGFSADVATMELIVDEWRSCISNDQVAGKPTISLQFFIGYYYSLNSRAQS</sequence>
<dbReference type="Gene3D" id="1.25.40.10">
    <property type="entry name" value="Tetratricopeptide repeat domain"/>
    <property type="match status" value="4"/>
</dbReference>
<reference evidence="4" key="1">
    <citation type="submission" date="2016-02" db="EMBL/GenBank/DDBJ databases">
        <title>WGS assembly of Manihot esculenta.</title>
        <authorList>
            <person name="Bredeson J.V."/>
            <person name="Prochnik S.E."/>
            <person name="Lyons J.B."/>
            <person name="Schmutz J."/>
            <person name="Grimwood J."/>
            <person name="Vrebalov J."/>
            <person name="Bart R.S."/>
            <person name="Amuge T."/>
            <person name="Ferguson M.E."/>
            <person name="Green R."/>
            <person name="Putnam N."/>
            <person name="Stites J."/>
            <person name="Rounsley S."/>
            <person name="Rokhsar D.S."/>
        </authorList>
    </citation>
    <scope>NUCLEOTIDE SEQUENCE [LARGE SCALE GENOMIC DNA]</scope>
    <source>
        <tissue evidence="4">Leaf</tissue>
    </source>
</reference>
<feature type="repeat" description="PPR" evidence="3">
    <location>
        <begin position="129"/>
        <end position="163"/>
    </location>
</feature>
<accession>A0A199UCK7</accession>
<gene>
    <name evidence="4" type="ORF">MANES_S005300</name>
</gene>
<dbReference type="Pfam" id="PF01535">
    <property type="entry name" value="PPR"/>
    <property type="match status" value="1"/>
</dbReference>
<dbReference type="PROSITE" id="PS51375">
    <property type="entry name" value="PPR"/>
    <property type="match status" value="5"/>
</dbReference>
<dbReference type="NCBIfam" id="TIGR00756">
    <property type="entry name" value="PPR"/>
    <property type="match status" value="7"/>
</dbReference>
<protein>
    <recommendedName>
        <fullName evidence="5">Pentacotripeptide-repeat region of PRORP domain-containing protein</fullName>
    </recommendedName>
</protein>
<dbReference type="AlphaFoldDB" id="A0A199UCK7"/>
<proteinExistence type="inferred from homology"/>
<feature type="repeat" description="PPR" evidence="3">
    <location>
        <begin position="255"/>
        <end position="289"/>
    </location>
</feature>
<comment type="similarity">
    <text evidence="1">Belongs to the PPR family. P subfamily.</text>
</comment>
<evidence type="ECO:0000313" key="4">
    <source>
        <dbReference type="EMBL" id="OAY22377.1"/>
    </source>
</evidence>
<feature type="repeat" description="PPR" evidence="3">
    <location>
        <begin position="341"/>
        <end position="375"/>
    </location>
</feature>
<name>A0A199UCK7_MANES</name>
<dbReference type="PANTHER" id="PTHR47939">
    <property type="entry name" value="MEMBRANE-ASSOCIATED SALT-INDUCIBLE PROTEIN-LIKE"/>
    <property type="match status" value="1"/>
</dbReference>
<dbReference type="InterPro" id="IPR011990">
    <property type="entry name" value="TPR-like_helical_dom_sf"/>
</dbReference>
<evidence type="ECO:0000256" key="3">
    <source>
        <dbReference type="PROSITE-ProRule" id="PRU00708"/>
    </source>
</evidence>
<evidence type="ECO:0008006" key="5">
    <source>
        <dbReference type="Google" id="ProtNLM"/>
    </source>
</evidence>
<evidence type="ECO:0000256" key="1">
    <source>
        <dbReference type="ARBA" id="ARBA00007626"/>
    </source>
</evidence>
<feature type="repeat" description="PPR" evidence="3">
    <location>
        <begin position="190"/>
        <end position="224"/>
    </location>
</feature>